<dbReference type="PANTHER" id="PTHR30346:SF0">
    <property type="entry name" value="HCA OPERON TRANSCRIPTIONAL ACTIVATOR HCAR"/>
    <property type="match status" value="1"/>
</dbReference>
<dbReference type="AlphaFoldDB" id="A0A1H4NN70"/>
<reference evidence="6 7" key="1">
    <citation type="submission" date="2016-10" db="EMBL/GenBank/DDBJ databases">
        <authorList>
            <person name="de Groot N.N."/>
        </authorList>
    </citation>
    <scope>NUCLEOTIDE SEQUENCE [LARGE SCALE GENOMIC DNA]</scope>
    <source>
        <strain evidence="6 7">DSM 10495</strain>
    </source>
</reference>
<dbReference type="RefSeq" id="WP_066210673.1">
    <property type="nucleotide sequence ID" value="NZ_FNSN01000003.1"/>
</dbReference>
<evidence type="ECO:0000256" key="1">
    <source>
        <dbReference type="ARBA" id="ARBA00009437"/>
    </source>
</evidence>
<dbReference type="PROSITE" id="PS50931">
    <property type="entry name" value="HTH_LYSR"/>
    <property type="match status" value="1"/>
</dbReference>
<organism evidence="6 7">
    <name type="scientific">Arthrobacter woluwensis</name>
    <dbReference type="NCBI Taxonomy" id="156980"/>
    <lineage>
        <taxon>Bacteria</taxon>
        <taxon>Bacillati</taxon>
        <taxon>Actinomycetota</taxon>
        <taxon>Actinomycetes</taxon>
        <taxon>Micrococcales</taxon>
        <taxon>Micrococcaceae</taxon>
        <taxon>Arthrobacter</taxon>
    </lineage>
</organism>
<dbReference type="SUPFAM" id="SSF53850">
    <property type="entry name" value="Periplasmic binding protein-like II"/>
    <property type="match status" value="1"/>
</dbReference>
<dbReference type="Gene3D" id="3.40.190.10">
    <property type="entry name" value="Periplasmic binding protein-like II"/>
    <property type="match status" value="2"/>
</dbReference>
<keyword evidence="3 6" id="KW-0238">DNA-binding</keyword>
<proteinExistence type="inferred from homology"/>
<dbReference type="InterPro" id="IPR036390">
    <property type="entry name" value="WH_DNA-bd_sf"/>
</dbReference>
<keyword evidence="7" id="KW-1185">Reference proteome</keyword>
<dbReference type="Proteomes" id="UP000182652">
    <property type="component" value="Unassembled WGS sequence"/>
</dbReference>
<evidence type="ECO:0000313" key="7">
    <source>
        <dbReference type="Proteomes" id="UP000182652"/>
    </source>
</evidence>
<dbReference type="EMBL" id="FNSN01000003">
    <property type="protein sequence ID" value="SEB96671.1"/>
    <property type="molecule type" value="Genomic_DNA"/>
</dbReference>
<sequence>MKAARGGPEQSAEGVLVDIQDIEVLLVLSEELHFGRTAQRLHLSPARVTQVVQRAEREIGGALFERTSRRVTQTSLGVQLQSDLDRVRTDLRASIERAKRLASGEVATLRLGKVGWDVIELKPAIDRFVSARPGLEIKIRQIRFSDPFGALRAGAIDAVLAWLPVLEPDLSVGPLAYTEPILMAMATDHPLAGRESVTLEDFGDFTVMAGARPDYWQDAIVPRRTPSGRPVTIGINVASFEEMLPILSSGEAISPVHAHAVRYASRPDITYRPITDAPPARWALVWRTNAETPTIRDLAEALTPDTKPQGHRGGHW</sequence>
<accession>A0A1H4NN70</accession>
<comment type="similarity">
    <text evidence="1">Belongs to the LysR transcriptional regulatory family.</text>
</comment>
<dbReference type="Gene3D" id="1.10.10.10">
    <property type="entry name" value="Winged helix-like DNA-binding domain superfamily/Winged helix DNA-binding domain"/>
    <property type="match status" value="1"/>
</dbReference>
<gene>
    <name evidence="6" type="ORF">SAMN04489745_1723</name>
</gene>
<keyword evidence="2" id="KW-0805">Transcription regulation</keyword>
<dbReference type="GO" id="GO:0032993">
    <property type="term" value="C:protein-DNA complex"/>
    <property type="evidence" value="ECO:0007669"/>
    <property type="project" value="TreeGrafter"/>
</dbReference>
<dbReference type="STRING" id="156980.SAMN04489745_1723"/>
<dbReference type="PANTHER" id="PTHR30346">
    <property type="entry name" value="TRANSCRIPTIONAL DUAL REGULATOR HCAR-RELATED"/>
    <property type="match status" value="1"/>
</dbReference>
<feature type="domain" description="HTH lysR-type" evidence="5">
    <location>
        <begin position="17"/>
        <end position="74"/>
    </location>
</feature>
<dbReference type="GO" id="GO:0003677">
    <property type="term" value="F:DNA binding"/>
    <property type="evidence" value="ECO:0007669"/>
    <property type="project" value="UniProtKB-KW"/>
</dbReference>
<keyword evidence="4" id="KW-0804">Transcription</keyword>
<evidence type="ECO:0000259" key="5">
    <source>
        <dbReference type="PROSITE" id="PS50931"/>
    </source>
</evidence>
<dbReference type="InterPro" id="IPR005119">
    <property type="entry name" value="LysR_subst-bd"/>
</dbReference>
<evidence type="ECO:0000256" key="2">
    <source>
        <dbReference type="ARBA" id="ARBA00023015"/>
    </source>
</evidence>
<protein>
    <submittedName>
        <fullName evidence="6">DNA-binding transcriptional regulator, LysR family</fullName>
    </submittedName>
</protein>
<dbReference type="GO" id="GO:0003700">
    <property type="term" value="F:DNA-binding transcription factor activity"/>
    <property type="evidence" value="ECO:0007669"/>
    <property type="project" value="InterPro"/>
</dbReference>
<dbReference type="Pfam" id="PF00126">
    <property type="entry name" value="HTH_1"/>
    <property type="match status" value="1"/>
</dbReference>
<dbReference type="InterPro" id="IPR036388">
    <property type="entry name" value="WH-like_DNA-bd_sf"/>
</dbReference>
<dbReference type="SUPFAM" id="SSF46785">
    <property type="entry name" value="Winged helix' DNA-binding domain"/>
    <property type="match status" value="1"/>
</dbReference>
<dbReference type="Pfam" id="PF03466">
    <property type="entry name" value="LysR_substrate"/>
    <property type="match status" value="1"/>
</dbReference>
<dbReference type="InterPro" id="IPR000847">
    <property type="entry name" value="LysR_HTH_N"/>
</dbReference>
<evidence type="ECO:0000313" key="6">
    <source>
        <dbReference type="EMBL" id="SEB96671.1"/>
    </source>
</evidence>
<name>A0A1H4NN70_9MICC</name>
<evidence type="ECO:0000256" key="4">
    <source>
        <dbReference type="ARBA" id="ARBA00023163"/>
    </source>
</evidence>
<evidence type="ECO:0000256" key="3">
    <source>
        <dbReference type="ARBA" id="ARBA00023125"/>
    </source>
</evidence>